<dbReference type="InterPro" id="IPR011105">
    <property type="entry name" value="Cell_wall_hydrolase_SleB"/>
</dbReference>
<organism evidence="3 4">
    <name type="scientific">Novosphingobium soli</name>
    <dbReference type="NCBI Taxonomy" id="574956"/>
    <lineage>
        <taxon>Bacteria</taxon>
        <taxon>Pseudomonadati</taxon>
        <taxon>Pseudomonadota</taxon>
        <taxon>Alphaproteobacteria</taxon>
        <taxon>Sphingomonadales</taxon>
        <taxon>Sphingomonadaceae</taxon>
        <taxon>Novosphingobium</taxon>
    </lineage>
</organism>
<dbReference type="Proteomes" id="UP001589798">
    <property type="component" value="Unassembled WGS sequence"/>
</dbReference>
<dbReference type="Pfam" id="PF07486">
    <property type="entry name" value="Hydrolase_2"/>
    <property type="match status" value="1"/>
</dbReference>
<keyword evidence="4" id="KW-1185">Reference proteome</keyword>
<evidence type="ECO:0000313" key="4">
    <source>
        <dbReference type="Proteomes" id="UP001589798"/>
    </source>
</evidence>
<evidence type="ECO:0000259" key="2">
    <source>
        <dbReference type="Pfam" id="PF07486"/>
    </source>
</evidence>
<dbReference type="InterPro" id="IPR042047">
    <property type="entry name" value="SleB_dom1"/>
</dbReference>
<feature type="region of interest" description="Disordered" evidence="1">
    <location>
        <begin position="331"/>
        <end position="392"/>
    </location>
</feature>
<accession>A0ABV6CTV9</accession>
<comment type="caution">
    <text evidence="3">The sequence shown here is derived from an EMBL/GenBank/DDBJ whole genome shotgun (WGS) entry which is preliminary data.</text>
</comment>
<name>A0ABV6CTV9_9SPHN</name>
<proteinExistence type="predicted"/>
<evidence type="ECO:0000313" key="3">
    <source>
        <dbReference type="EMBL" id="MFC0204169.1"/>
    </source>
</evidence>
<feature type="region of interest" description="Disordered" evidence="1">
    <location>
        <begin position="1"/>
        <end position="23"/>
    </location>
</feature>
<dbReference type="EMBL" id="JBHLWK010000010">
    <property type="protein sequence ID" value="MFC0204169.1"/>
    <property type="molecule type" value="Genomic_DNA"/>
</dbReference>
<dbReference type="RefSeq" id="WP_379486926.1">
    <property type="nucleotide sequence ID" value="NZ_JBHLWK010000010.1"/>
</dbReference>
<evidence type="ECO:0000256" key="1">
    <source>
        <dbReference type="SAM" id="MobiDB-lite"/>
    </source>
</evidence>
<keyword evidence="3" id="KW-0378">Hydrolase</keyword>
<dbReference type="Gene3D" id="1.10.10.2520">
    <property type="entry name" value="Cell wall hydrolase SleB, domain 1"/>
    <property type="match status" value="1"/>
</dbReference>
<reference evidence="3 4" key="1">
    <citation type="submission" date="2024-09" db="EMBL/GenBank/DDBJ databases">
        <authorList>
            <person name="Sun Q."/>
            <person name="Mori K."/>
        </authorList>
    </citation>
    <scope>NUCLEOTIDE SEQUENCE [LARGE SCALE GENOMIC DNA]</scope>
    <source>
        <strain evidence="3 4">CCM 7706</strain>
    </source>
</reference>
<gene>
    <name evidence="3" type="ORF">ACFFJC_07755</name>
</gene>
<dbReference type="GO" id="GO:0016787">
    <property type="term" value="F:hydrolase activity"/>
    <property type="evidence" value="ECO:0007669"/>
    <property type="project" value="UniProtKB-KW"/>
</dbReference>
<sequence>MPPFPPVASAAPQDWRTAAHPRPRDFAARYPRRARPVGRRAPVLRRRWNLAVTALAAVALPAFAAPDGWGRFAIADAALPGDGRLPMPFEQAGASFPGSAFYYLAAEPAPLRVGAGIGAGIGSDAASPAPGFSPAARPLRIVGPGVDRSRALQCLTAAIYYEAASEPDAGQRAVAQVVLNRVAHPAYPKTVCGVVYQGSERSTGCQFSFTCDGALARRPERLFSQRAETVARQALAGAVYAPAGLATHYHTVQVHPAWAPSLHELGTIGAHRFYAFRGAAGAPATFRFAYLGGEPVAAPHRRAPGANLAAAEAVLDPLAVQRAFAAAAPAAATPPAAPEPAPTGAAAPAYSEDVRQRGGDSLYRAQNLPASQGVRPEYANSGRWIGEPGQPQ</sequence>
<feature type="domain" description="Cell wall hydrolase SleB" evidence="2">
    <location>
        <begin position="165"/>
        <end position="274"/>
    </location>
</feature>
<protein>
    <submittedName>
        <fullName evidence="3">Cell wall hydrolase</fullName>
    </submittedName>
</protein>